<keyword evidence="2" id="KW-0560">Oxidoreductase</keyword>
<evidence type="ECO:0000256" key="2">
    <source>
        <dbReference type="ARBA" id="ARBA00023002"/>
    </source>
</evidence>
<dbReference type="PRINTS" id="PR00080">
    <property type="entry name" value="SDRFAMILY"/>
</dbReference>
<evidence type="ECO:0000313" key="5">
    <source>
        <dbReference type="Proteomes" id="UP000650833"/>
    </source>
</evidence>
<comment type="caution">
    <text evidence="4">The sequence shown here is derived from an EMBL/GenBank/DDBJ whole genome shotgun (WGS) entry which is preliminary data.</text>
</comment>
<proteinExistence type="inferred from homology"/>
<dbReference type="PANTHER" id="PTHR44229">
    <property type="entry name" value="15-HYDROXYPROSTAGLANDIN DEHYDROGENASE [NAD(+)]"/>
    <property type="match status" value="1"/>
</dbReference>
<reference evidence="4" key="1">
    <citation type="submission" date="2020-12" db="EMBL/GenBank/DDBJ databases">
        <title>Metabolic potential, ecology and presence of endohyphal bacteria is reflected in genomic diversity of Mucoromycotina.</title>
        <authorList>
            <person name="Muszewska A."/>
            <person name="Okrasinska A."/>
            <person name="Steczkiewicz K."/>
            <person name="Drgas O."/>
            <person name="Orlowska M."/>
            <person name="Perlinska-Lenart U."/>
            <person name="Aleksandrzak-Piekarczyk T."/>
            <person name="Szatraj K."/>
            <person name="Zielenkiewicz U."/>
            <person name="Pilsyk S."/>
            <person name="Malc E."/>
            <person name="Mieczkowski P."/>
            <person name="Kruszewska J.S."/>
            <person name="Biernat P."/>
            <person name="Pawlowska J."/>
        </authorList>
    </citation>
    <scope>NUCLEOTIDE SEQUENCE</scope>
    <source>
        <strain evidence="4">CBS 226.32</strain>
    </source>
</reference>
<dbReference type="GO" id="GO:0005737">
    <property type="term" value="C:cytoplasm"/>
    <property type="evidence" value="ECO:0007669"/>
    <property type="project" value="TreeGrafter"/>
</dbReference>
<accession>A0A8H7QIR3</accession>
<dbReference type="InterPro" id="IPR002347">
    <property type="entry name" value="SDR_fam"/>
</dbReference>
<evidence type="ECO:0000256" key="3">
    <source>
        <dbReference type="RuleBase" id="RU000363"/>
    </source>
</evidence>
<dbReference type="OrthoDB" id="5840532at2759"/>
<gene>
    <name evidence="4" type="ORF">INT46_002381</name>
</gene>
<dbReference type="Proteomes" id="UP000650833">
    <property type="component" value="Unassembled WGS sequence"/>
</dbReference>
<dbReference type="PANTHER" id="PTHR44229:SF4">
    <property type="entry name" value="15-HYDROXYPROSTAGLANDIN DEHYDROGENASE [NAD(+)]"/>
    <property type="match status" value="1"/>
</dbReference>
<dbReference type="PRINTS" id="PR00081">
    <property type="entry name" value="GDHRDH"/>
</dbReference>
<dbReference type="GO" id="GO:0016616">
    <property type="term" value="F:oxidoreductase activity, acting on the CH-OH group of donors, NAD or NADP as acceptor"/>
    <property type="evidence" value="ECO:0007669"/>
    <property type="project" value="TreeGrafter"/>
</dbReference>
<name>A0A8H7QIR3_9FUNG</name>
<organism evidence="4 5">
    <name type="scientific">Mucor plumbeus</name>
    <dbReference type="NCBI Taxonomy" id="97098"/>
    <lineage>
        <taxon>Eukaryota</taxon>
        <taxon>Fungi</taxon>
        <taxon>Fungi incertae sedis</taxon>
        <taxon>Mucoromycota</taxon>
        <taxon>Mucoromycotina</taxon>
        <taxon>Mucoromycetes</taxon>
        <taxon>Mucorales</taxon>
        <taxon>Mucorineae</taxon>
        <taxon>Mucoraceae</taxon>
        <taxon>Mucor</taxon>
    </lineage>
</organism>
<dbReference type="SUPFAM" id="SSF51735">
    <property type="entry name" value="NAD(P)-binding Rossmann-fold domains"/>
    <property type="match status" value="1"/>
</dbReference>
<protein>
    <submittedName>
        <fullName evidence="4">Uncharacterized protein</fullName>
    </submittedName>
</protein>
<dbReference type="Pfam" id="PF00106">
    <property type="entry name" value="adh_short"/>
    <property type="match status" value="1"/>
</dbReference>
<dbReference type="AlphaFoldDB" id="A0A8H7QIR3"/>
<dbReference type="InterPro" id="IPR036291">
    <property type="entry name" value="NAD(P)-bd_dom_sf"/>
</dbReference>
<sequence>MTNQTSFEIFDGKVVVLTGASRGIGKAIADELIANNAKVVIGDILEKEGQETIDAFNKKAGSKVAAFIQTDVTKYKDNQNLFKLAESEFGGVDFAVLSAGIVHNANSTFSTMDDDIEEKIIDVNTTAVIKGTKVAILHMAKRGGGAIIHVASVAGFVSSPIAPSYNASKHAIIGYTRSFTLMPNICNVRVNALCPFYVDTDLINVTSESKSEELNVYKNGINLYPRTPMSTVVDGALQLMADNSKNTETWLSLPDGNVPMEKPSFQAPFITNKTAEAVKKYYAESVIPNAKALLKEALERYDI</sequence>
<dbReference type="EMBL" id="JAEPRC010000647">
    <property type="protein sequence ID" value="KAG2193469.1"/>
    <property type="molecule type" value="Genomic_DNA"/>
</dbReference>
<evidence type="ECO:0000313" key="4">
    <source>
        <dbReference type="EMBL" id="KAG2193469.1"/>
    </source>
</evidence>
<keyword evidence="5" id="KW-1185">Reference proteome</keyword>
<comment type="similarity">
    <text evidence="1 3">Belongs to the short-chain dehydrogenases/reductases (SDR) family.</text>
</comment>
<dbReference type="Gene3D" id="3.40.50.720">
    <property type="entry name" value="NAD(P)-binding Rossmann-like Domain"/>
    <property type="match status" value="1"/>
</dbReference>
<evidence type="ECO:0000256" key="1">
    <source>
        <dbReference type="ARBA" id="ARBA00006484"/>
    </source>
</evidence>